<dbReference type="EMBL" id="KV000469">
    <property type="protein sequence ID" value="KZV40266.1"/>
    <property type="molecule type" value="Genomic_DNA"/>
</dbReference>
<keyword evidence="2" id="KW-1185">Reference proteome</keyword>
<sequence>MKLSCYENNHIRDMTCSSCVKTFRIRSQSTGASQSFVSASFVHECGLRVTPLCDVVSVSTPTGVWGMSREIVVDSVIRFDQNVLVANLIVLEMRDFDCILVNDVLSSYKATVDCFHGVVRFRPNSSEKCDFYGTDSRPKIPLVSALEMFILLSLDNAGFMIYALETY</sequence>
<dbReference type="Pfam" id="PF08284">
    <property type="entry name" value="RVP_2"/>
    <property type="match status" value="1"/>
</dbReference>
<gene>
    <name evidence="1" type="ORF">F511_29625</name>
</gene>
<organism evidence="1 2">
    <name type="scientific">Dorcoceras hygrometricum</name>
    <dbReference type="NCBI Taxonomy" id="472368"/>
    <lineage>
        <taxon>Eukaryota</taxon>
        <taxon>Viridiplantae</taxon>
        <taxon>Streptophyta</taxon>
        <taxon>Embryophyta</taxon>
        <taxon>Tracheophyta</taxon>
        <taxon>Spermatophyta</taxon>
        <taxon>Magnoliopsida</taxon>
        <taxon>eudicotyledons</taxon>
        <taxon>Gunneridae</taxon>
        <taxon>Pentapetalae</taxon>
        <taxon>asterids</taxon>
        <taxon>lamiids</taxon>
        <taxon>Lamiales</taxon>
        <taxon>Gesneriaceae</taxon>
        <taxon>Didymocarpoideae</taxon>
        <taxon>Trichosporeae</taxon>
        <taxon>Loxocarpinae</taxon>
        <taxon>Dorcoceras</taxon>
    </lineage>
</organism>
<dbReference type="Gene3D" id="2.40.70.10">
    <property type="entry name" value="Acid Proteases"/>
    <property type="match status" value="1"/>
</dbReference>
<dbReference type="AlphaFoldDB" id="A0A2Z7C166"/>
<dbReference type="InterPro" id="IPR021109">
    <property type="entry name" value="Peptidase_aspartic_dom_sf"/>
</dbReference>
<accession>A0A2Z7C166</accession>
<evidence type="ECO:0000313" key="1">
    <source>
        <dbReference type="EMBL" id="KZV40266.1"/>
    </source>
</evidence>
<dbReference type="OrthoDB" id="914033at2759"/>
<dbReference type="CDD" id="cd00303">
    <property type="entry name" value="retropepsin_like"/>
    <property type="match status" value="1"/>
</dbReference>
<evidence type="ECO:0000313" key="2">
    <source>
        <dbReference type="Proteomes" id="UP000250235"/>
    </source>
</evidence>
<proteinExistence type="predicted"/>
<protein>
    <submittedName>
        <fullName evidence="1">Uncharacterized protein</fullName>
    </submittedName>
</protein>
<name>A0A2Z7C166_9LAMI</name>
<dbReference type="Proteomes" id="UP000250235">
    <property type="component" value="Unassembled WGS sequence"/>
</dbReference>
<reference evidence="1 2" key="1">
    <citation type="journal article" date="2015" name="Proc. Natl. Acad. Sci. U.S.A.">
        <title>The resurrection genome of Boea hygrometrica: A blueprint for survival of dehydration.</title>
        <authorList>
            <person name="Xiao L."/>
            <person name="Yang G."/>
            <person name="Zhang L."/>
            <person name="Yang X."/>
            <person name="Zhao S."/>
            <person name="Ji Z."/>
            <person name="Zhou Q."/>
            <person name="Hu M."/>
            <person name="Wang Y."/>
            <person name="Chen M."/>
            <person name="Xu Y."/>
            <person name="Jin H."/>
            <person name="Xiao X."/>
            <person name="Hu G."/>
            <person name="Bao F."/>
            <person name="Hu Y."/>
            <person name="Wan P."/>
            <person name="Li L."/>
            <person name="Deng X."/>
            <person name="Kuang T."/>
            <person name="Xiang C."/>
            <person name="Zhu J.K."/>
            <person name="Oliver M.J."/>
            <person name="He Y."/>
        </authorList>
    </citation>
    <scope>NUCLEOTIDE SEQUENCE [LARGE SCALE GENOMIC DNA]</scope>
    <source>
        <strain evidence="2">cv. XS01</strain>
    </source>
</reference>